<dbReference type="NCBIfam" id="TIGR00200">
    <property type="entry name" value="cinA_nterm"/>
    <property type="match status" value="1"/>
</dbReference>
<dbReference type="AlphaFoldDB" id="A0A8I1AHA6"/>
<dbReference type="SMART" id="SM00852">
    <property type="entry name" value="MoCF_biosynth"/>
    <property type="match status" value="1"/>
</dbReference>
<reference evidence="3 4" key="1">
    <citation type="submission" date="2020-12" db="EMBL/GenBank/DDBJ databases">
        <title>WGS of Thermoactinomyces spp.</title>
        <authorList>
            <person name="Cheng K."/>
        </authorList>
    </citation>
    <scope>NUCLEOTIDE SEQUENCE [LARGE SCALE GENOMIC DNA]</scope>
    <source>
        <strain evidence="4">CICC 10671\DSM 43846</strain>
    </source>
</reference>
<dbReference type="CDD" id="cd00885">
    <property type="entry name" value="cinA"/>
    <property type="match status" value="1"/>
</dbReference>
<dbReference type="PANTHER" id="PTHR13939:SF0">
    <property type="entry name" value="NMN AMIDOHYDROLASE-LIKE PROTEIN YFAY"/>
    <property type="match status" value="1"/>
</dbReference>
<organism evidence="3 4">
    <name type="scientific">Thermoactinomyces intermedius</name>
    <dbReference type="NCBI Taxonomy" id="2024"/>
    <lineage>
        <taxon>Bacteria</taxon>
        <taxon>Bacillati</taxon>
        <taxon>Bacillota</taxon>
        <taxon>Bacilli</taxon>
        <taxon>Bacillales</taxon>
        <taxon>Thermoactinomycetaceae</taxon>
        <taxon>Thermoactinomyces</taxon>
    </lineage>
</organism>
<comment type="similarity">
    <text evidence="1">Belongs to the CinA family.</text>
</comment>
<feature type="domain" description="MoaB/Mog" evidence="2">
    <location>
        <begin position="4"/>
        <end position="171"/>
    </location>
</feature>
<dbReference type="PANTHER" id="PTHR13939">
    <property type="entry name" value="NICOTINAMIDE-NUCLEOTIDE AMIDOHYDROLASE PNCC"/>
    <property type="match status" value="1"/>
</dbReference>
<dbReference type="EMBL" id="JAECVW010000008">
    <property type="protein sequence ID" value="MBH8595968.1"/>
    <property type="molecule type" value="Genomic_DNA"/>
</dbReference>
<dbReference type="SUPFAM" id="SSF53218">
    <property type="entry name" value="Molybdenum cofactor biosynthesis proteins"/>
    <property type="match status" value="1"/>
</dbReference>
<dbReference type="NCBIfam" id="NF001813">
    <property type="entry name" value="PRK00549.1"/>
    <property type="match status" value="1"/>
</dbReference>
<dbReference type="PIRSF" id="PIRSF006728">
    <property type="entry name" value="CinA"/>
    <property type="match status" value="1"/>
</dbReference>
<dbReference type="Pfam" id="PF00994">
    <property type="entry name" value="MoCF_biosynth"/>
    <property type="match status" value="1"/>
</dbReference>
<dbReference type="Pfam" id="PF18146">
    <property type="entry name" value="CinA_KH"/>
    <property type="match status" value="1"/>
</dbReference>
<dbReference type="InterPro" id="IPR008135">
    <property type="entry name" value="Competence-induced_CinA"/>
</dbReference>
<dbReference type="InterPro" id="IPR008136">
    <property type="entry name" value="CinA_C"/>
</dbReference>
<dbReference type="Gene3D" id="3.40.980.10">
    <property type="entry name" value="MoaB/Mog-like domain"/>
    <property type="match status" value="1"/>
</dbReference>
<dbReference type="Gene3D" id="3.90.950.20">
    <property type="entry name" value="CinA-like"/>
    <property type="match status" value="1"/>
</dbReference>
<name>A0A8I1AHA6_THEIN</name>
<evidence type="ECO:0000313" key="3">
    <source>
        <dbReference type="EMBL" id="MBH8595968.1"/>
    </source>
</evidence>
<dbReference type="HAMAP" id="MF_00226_B">
    <property type="entry name" value="CinA_B"/>
    <property type="match status" value="1"/>
</dbReference>
<dbReference type="RefSeq" id="WP_181732606.1">
    <property type="nucleotide sequence ID" value="NZ_JACEIR010000009.1"/>
</dbReference>
<evidence type="ECO:0000256" key="1">
    <source>
        <dbReference type="HAMAP-Rule" id="MF_00226"/>
    </source>
</evidence>
<dbReference type="NCBIfam" id="TIGR00199">
    <property type="entry name" value="PncC_domain"/>
    <property type="match status" value="1"/>
</dbReference>
<dbReference type="InterPro" id="IPR036653">
    <property type="entry name" value="CinA-like_C"/>
</dbReference>
<gene>
    <name evidence="1" type="primary">cinA</name>
    <name evidence="3" type="ORF">I8U20_11575</name>
</gene>
<evidence type="ECO:0000313" key="4">
    <source>
        <dbReference type="Proteomes" id="UP000633619"/>
    </source>
</evidence>
<protein>
    <recommendedName>
        <fullName evidence="1">Putative competence-damage inducible protein</fullName>
    </recommendedName>
</protein>
<evidence type="ECO:0000259" key="2">
    <source>
        <dbReference type="SMART" id="SM00852"/>
    </source>
</evidence>
<proteinExistence type="inferred from homology"/>
<sequence>MQSEIITVGSELLAGETVDLHSSYLSRELHSLGIDVQFHTSVGDDAQKLHDVISLARTRSQLIFLCGGLGPTMDDLTKETVSEVTGVPLVEDPEVKRRLEKYFEGRMKVVPANNYKQTYVFSGGVVFQNHHGTAPGLALQVDGITYVLLPGPPGELVPMFEKQVRPFLLREVIQEGQVILAESLSFFGLGESLLEEKIADLIRQQDNPVLATYAKESGVMLRITAWAPDEAEARQLIDRQKAKVLTRIGEYCYSEQGETLEEVVVAGLIRHQKTVAVAESCTGGKLAHLLTSVPGSSRAFKGGWVTYTNEVKEKIASVPAEYLNEYGAISAQTAELMARNTLECFDSDFALGVTGVAGPDPAEGKPVGTVYIGLAEKGQPVRVYQFALKGSRRRIQLLAANHALFVLEQCLKKGETTR</sequence>
<dbReference type="Gene3D" id="3.30.70.2860">
    <property type="match status" value="1"/>
</dbReference>
<dbReference type="Proteomes" id="UP000633619">
    <property type="component" value="Unassembled WGS sequence"/>
</dbReference>
<dbReference type="InterPro" id="IPR036425">
    <property type="entry name" value="MoaB/Mog-like_dom_sf"/>
</dbReference>
<dbReference type="InterPro" id="IPR050101">
    <property type="entry name" value="CinA"/>
</dbReference>
<dbReference type="InterPro" id="IPR001453">
    <property type="entry name" value="MoaB/Mog_dom"/>
</dbReference>
<dbReference type="SUPFAM" id="SSF142433">
    <property type="entry name" value="CinA-like"/>
    <property type="match status" value="1"/>
</dbReference>
<comment type="caution">
    <text evidence="3">The sequence shown here is derived from an EMBL/GenBank/DDBJ whole genome shotgun (WGS) entry which is preliminary data.</text>
</comment>
<keyword evidence="4" id="KW-1185">Reference proteome</keyword>
<dbReference type="InterPro" id="IPR041424">
    <property type="entry name" value="CinA_KH"/>
</dbReference>
<accession>A0A8I1AHA6</accession>
<dbReference type="Pfam" id="PF02464">
    <property type="entry name" value="CinA"/>
    <property type="match status" value="1"/>
</dbReference>